<feature type="modified residue" description="4-aspartylphosphate" evidence="3">
    <location>
        <position position="58"/>
    </location>
</feature>
<dbReference type="Proteomes" id="UP000282971">
    <property type="component" value="Unassembled WGS sequence"/>
</dbReference>
<dbReference type="GO" id="GO:0000160">
    <property type="term" value="P:phosphorelay signal transduction system"/>
    <property type="evidence" value="ECO:0007669"/>
    <property type="project" value="UniProtKB-KW"/>
</dbReference>
<evidence type="ECO:0000259" key="4">
    <source>
        <dbReference type="PROSITE" id="PS50110"/>
    </source>
</evidence>
<organism evidence="5 6">
    <name type="scientific">Sphingomonas crocodyli</name>
    <dbReference type="NCBI Taxonomy" id="1979270"/>
    <lineage>
        <taxon>Bacteria</taxon>
        <taxon>Pseudomonadati</taxon>
        <taxon>Pseudomonadota</taxon>
        <taxon>Alphaproteobacteria</taxon>
        <taxon>Sphingomonadales</taxon>
        <taxon>Sphingomonadaceae</taxon>
        <taxon>Sphingomonas</taxon>
    </lineage>
</organism>
<accession>A0A437MB89</accession>
<dbReference type="PROSITE" id="PS50110">
    <property type="entry name" value="RESPONSE_REGULATORY"/>
    <property type="match status" value="1"/>
</dbReference>
<dbReference type="PANTHER" id="PTHR45339:SF1">
    <property type="entry name" value="HYBRID SIGNAL TRANSDUCTION HISTIDINE KINASE J"/>
    <property type="match status" value="1"/>
</dbReference>
<dbReference type="InterPro" id="IPR011006">
    <property type="entry name" value="CheY-like_superfamily"/>
</dbReference>
<feature type="domain" description="Response regulatory" evidence="4">
    <location>
        <begin position="9"/>
        <end position="126"/>
    </location>
</feature>
<evidence type="ECO:0000313" key="6">
    <source>
        <dbReference type="Proteomes" id="UP000282971"/>
    </source>
</evidence>
<sequence length="223" mass="23680">MPTSEENSVILLVDDEPAYAQIMSALAASMGHRLDHVANAADLPAWLDTKQYALILMDVEMPGIDGYKATAAIRSRGGWAIEVPIIAFTTLGKSRDADRFVAAGMDGVLAKPFGIVESAATLRQWLHDGKAPKRTRQTLEALLGAQQAATMFDRFYVSLAEAVELVDQGGDKARIGHKIGGLAGTLGLGVLSAAWLAMQDGGADHTWPTVRALSLDAIARRAG</sequence>
<keyword evidence="2" id="KW-0902">Two-component regulatory system</keyword>
<dbReference type="PANTHER" id="PTHR45339">
    <property type="entry name" value="HYBRID SIGNAL TRANSDUCTION HISTIDINE KINASE J"/>
    <property type="match status" value="1"/>
</dbReference>
<dbReference type="SMART" id="SM00448">
    <property type="entry name" value="REC"/>
    <property type="match status" value="1"/>
</dbReference>
<dbReference type="EMBL" id="SACN01000001">
    <property type="protein sequence ID" value="RVT94902.1"/>
    <property type="molecule type" value="Genomic_DNA"/>
</dbReference>
<dbReference type="OrthoDB" id="7428133at2"/>
<evidence type="ECO:0000256" key="2">
    <source>
        <dbReference type="ARBA" id="ARBA00023012"/>
    </source>
</evidence>
<dbReference type="CDD" id="cd17546">
    <property type="entry name" value="REC_hyHK_CKI1_RcsC-like"/>
    <property type="match status" value="1"/>
</dbReference>
<evidence type="ECO:0000256" key="1">
    <source>
        <dbReference type="ARBA" id="ARBA00022553"/>
    </source>
</evidence>
<protein>
    <submittedName>
        <fullName evidence="5">Response regulator</fullName>
    </submittedName>
</protein>
<dbReference type="InterPro" id="IPR001789">
    <property type="entry name" value="Sig_transdc_resp-reg_receiver"/>
</dbReference>
<keyword evidence="6" id="KW-1185">Reference proteome</keyword>
<keyword evidence="1 3" id="KW-0597">Phosphoprotein</keyword>
<gene>
    <name evidence="5" type="ORF">EOD43_14160</name>
</gene>
<proteinExistence type="predicted"/>
<comment type="caution">
    <text evidence="5">The sequence shown here is derived from an EMBL/GenBank/DDBJ whole genome shotgun (WGS) entry which is preliminary data.</text>
</comment>
<evidence type="ECO:0000256" key="3">
    <source>
        <dbReference type="PROSITE-ProRule" id="PRU00169"/>
    </source>
</evidence>
<dbReference type="Pfam" id="PF00072">
    <property type="entry name" value="Response_reg"/>
    <property type="match status" value="1"/>
</dbReference>
<dbReference type="Gene3D" id="3.40.50.2300">
    <property type="match status" value="1"/>
</dbReference>
<name>A0A437MB89_9SPHN</name>
<evidence type="ECO:0000313" key="5">
    <source>
        <dbReference type="EMBL" id="RVT94902.1"/>
    </source>
</evidence>
<reference evidence="5 6" key="1">
    <citation type="submission" date="2019-01" db="EMBL/GenBank/DDBJ databases">
        <authorList>
            <person name="Chen W.-M."/>
        </authorList>
    </citation>
    <scope>NUCLEOTIDE SEQUENCE [LARGE SCALE GENOMIC DNA]</scope>
    <source>
        <strain evidence="5 6">CCP-7</strain>
    </source>
</reference>
<dbReference type="AlphaFoldDB" id="A0A437MB89"/>
<dbReference type="SUPFAM" id="SSF52172">
    <property type="entry name" value="CheY-like"/>
    <property type="match status" value="1"/>
</dbReference>